<keyword evidence="3" id="KW-1185">Reference proteome</keyword>
<feature type="domain" description="Temptin Cys/Cys disulfide" evidence="2">
    <location>
        <begin position="16"/>
        <end position="111"/>
    </location>
</feature>
<evidence type="ECO:0000313" key="4">
    <source>
        <dbReference type="RefSeq" id="XP_055889781.1"/>
    </source>
</evidence>
<dbReference type="OrthoDB" id="129121at2759"/>
<dbReference type="Pfam" id="PF24784">
    <property type="entry name" value="Temptin_C"/>
    <property type="match status" value="1"/>
</dbReference>
<protein>
    <submittedName>
        <fullName evidence="4">Temptin-like</fullName>
    </submittedName>
</protein>
<name>A0A9W3ARE0_BIOGL</name>
<reference evidence="4" key="1">
    <citation type="submission" date="2025-08" db="UniProtKB">
        <authorList>
            <consortium name="RefSeq"/>
        </authorList>
    </citation>
    <scope>IDENTIFICATION</scope>
</reference>
<gene>
    <name evidence="4" type="primary">LOC129926963</name>
</gene>
<evidence type="ECO:0000313" key="3">
    <source>
        <dbReference type="Proteomes" id="UP001165740"/>
    </source>
</evidence>
<dbReference type="Proteomes" id="UP001165740">
    <property type="component" value="Chromosome 6"/>
</dbReference>
<dbReference type="InterPro" id="IPR055313">
    <property type="entry name" value="Temptin-like"/>
</dbReference>
<organism evidence="3 4">
    <name type="scientific">Biomphalaria glabrata</name>
    <name type="common">Bloodfluke planorb</name>
    <name type="synonym">Freshwater snail</name>
    <dbReference type="NCBI Taxonomy" id="6526"/>
    <lineage>
        <taxon>Eukaryota</taxon>
        <taxon>Metazoa</taxon>
        <taxon>Spiralia</taxon>
        <taxon>Lophotrochozoa</taxon>
        <taxon>Mollusca</taxon>
        <taxon>Gastropoda</taxon>
        <taxon>Heterobranchia</taxon>
        <taxon>Euthyneura</taxon>
        <taxon>Panpulmonata</taxon>
        <taxon>Hygrophila</taxon>
        <taxon>Lymnaeoidea</taxon>
        <taxon>Planorbidae</taxon>
        <taxon>Biomphalaria</taxon>
    </lineage>
</organism>
<dbReference type="PANTHER" id="PTHR34737">
    <property type="entry name" value="EF-HAND DOMAIN-CONTAINING PROTEIN"/>
    <property type="match status" value="1"/>
</dbReference>
<feature type="signal peptide" evidence="1">
    <location>
        <begin position="1"/>
        <end position="16"/>
    </location>
</feature>
<accession>A0A9W3ARE0</accession>
<dbReference type="OMA" id="NATWTEG"/>
<evidence type="ECO:0000259" key="2">
    <source>
        <dbReference type="Pfam" id="PF24784"/>
    </source>
</evidence>
<dbReference type="PANTHER" id="PTHR34737:SF2">
    <property type="entry name" value="EF-HAND DOMAIN-CONTAINING PROTEIN"/>
    <property type="match status" value="1"/>
</dbReference>
<evidence type="ECO:0000256" key="1">
    <source>
        <dbReference type="SAM" id="SignalP"/>
    </source>
</evidence>
<feature type="chain" id="PRO_5040916500" evidence="1">
    <location>
        <begin position="17"/>
        <end position="127"/>
    </location>
</feature>
<sequence length="127" mass="13280">MFLLLCLATLVTVGLTHPSYQNAIPNGHHTHNPCGGQVWHGVGHLLAAGSGPLNPFGEDFAAAGHTWTAALCHLDSDRDGRSNGAELGDPQCTWTPAHHGHMPASTGHPGICEPIGSTACAWQNFVC</sequence>
<dbReference type="RefSeq" id="XP_055889781.1">
    <property type="nucleotide sequence ID" value="XM_056033806.1"/>
</dbReference>
<dbReference type="InterPro" id="IPR057626">
    <property type="entry name" value="S-S_Temptin"/>
</dbReference>
<proteinExistence type="predicted"/>
<dbReference type="GeneID" id="129926963"/>
<keyword evidence="1" id="KW-0732">Signal</keyword>
<dbReference type="AlphaFoldDB" id="A0A9W3ARE0"/>